<comment type="caution">
    <text evidence="4">The sequence shown here is derived from an EMBL/GenBank/DDBJ whole genome shotgun (WGS) entry which is preliminary data.</text>
</comment>
<gene>
    <name evidence="4" type="ORF">RE431_07330</name>
</gene>
<keyword evidence="1" id="KW-0547">Nucleotide-binding</keyword>
<accession>A0ABU1EPX7</accession>
<dbReference type="Pfam" id="PF13538">
    <property type="entry name" value="UvrD_C_2"/>
    <property type="match status" value="1"/>
</dbReference>
<dbReference type="PANTHER" id="PTHR43788:SF6">
    <property type="entry name" value="DNA HELICASE B"/>
    <property type="match status" value="1"/>
</dbReference>
<evidence type="ECO:0000313" key="4">
    <source>
        <dbReference type="EMBL" id="MDR5590445.1"/>
    </source>
</evidence>
<evidence type="ECO:0000256" key="2">
    <source>
        <dbReference type="ARBA" id="ARBA00022840"/>
    </source>
</evidence>
<reference evidence="5" key="1">
    <citation type="submission" date="2023-07" db="EMBL/GenBank/DDBJ databases">
        <title>Christiangramia sp. SM2212., a novel bacterium of the family Flavobacteriaceae isolated from the sea sediment.</title>
        <authorList>
            <person name="Wang J."/>
            <person name="Zhang X."/>
        </authorList>
    </citation>
    <scope>NUCLEOTIDE SEQUENCE [LARGE SCALE GENOMIC DNA]</scope>
    <source>
        <strain evidence="5">SM2212</strain>
    </source>
</reference>
<protein>
    <submittedName>
        <fullName evidence="4">AAA family ATPase</fullName>
    </submittedName>
</protein>
<dbReference type="InterPro" id="IPR027785">
    <property type="entry name" value="UvrD-like_helicase_C"/>
</dbReference>
<sequence length="478" mass="54863">MEKTTPGSFFKLLVEDLGFAATDKQDIALQMLSEFVVNGGKDRLFLLRGFAGTGKTTIISTLVKNLWKIRKSGVLLAPTGRAAKVISNYSKKEAFTIHKKIYFPKKSSGGGVQFTLQPNKHKNTLFIVDEASMISDDGGNSKLFENGSLLDDLIQYVYQGHNCQLILIGDTAQLPPVKMDLSPALEEEKLEFNYNKQMSFIELDEVVRQSEESDILHNATLIRESLQEEFYESFQFELSQNKDVIRLTDGYEIMDAIQDCYTSDGHEDTSIIVRSNKRANMYNQQIRSRILFQEEELSAGDYLMVVKNNYFWVKPTSEAGFIANGDIVKVLEIFGFKELYGFRFAEVQVQMVDYPKMRPFETVIILDTLTTNTPSLTYEESNNLYEEVKKDYADERSKYKQFMKIKNNKYFNALQIKFSYAITCHKSQGGQWNNVFIEQPYLPNGVGKEYLRWLYTAMTRAQKKLYLIGFGDDFFASN</sequence>
<evidence type="ECO:0000313" key="5">
    <source>
        <dbReference type="Proteomes" id="UP001257234"/>
    </source>
</evidence>
<dbReference type="CDD" id="cd17933">
    <property type="entry name" value="DEXSc_RecD-like"/>
    <property type="match status" value="1"/>
</dbReference>
<dbReference type="Pfam" id="PF13604">
    <property type="entry name" value="AAA_30"/>
    <property type="match status" value="1"/>
</dbReference>
<dbReference type="CDD" id="cd18809">
    <property type="entry name" value="SF1_C_RecD"/>
    <property type="match status" value="1"/>
</dbReference>
<dbReference type="InterPro" id="IPR050534">
    <property type="entry name" value="Coronavir_polyprotein_1ab"/>
</dbReference>
<dbReference type="Proteomes" id="UP001257234">
    <property type="component" value="Unassembled WGS sequence"/>
</dbReference>
<keyword evidence="2" id="KW-0067">ATP-binding</keyword>
<evidence type="ECO:0000256" key="1">
    <source>
        <dbReference type="ARBA" id="ARBA00022741"/>
    </source>
</evidence>
<evidence type="ECO:0000259" key="3">
    <source>
        <dbReference type="Pfam" id="PF13538"/>
    </source>
</evidence>
<dbReference type="PANTHER" id="PTHR43788">
    <property type="entry name" value="DNA2/NAM7 HELICASE FAMILY MEMBER"/>
    <property type="match status" value="1"/>
</dbReference>
<organism evidence="4 5">
    <name type="scientific">Christiangramia sediminicola</name>
    <dbReference type="NCBI Taxonomy" id="3073267"/>
    <lineage>
        <taxon>Bacteria</taxon>
        <taxon>Pseudomonadati</taxon>
        <taxon>Bacteroidota</taxon>
        <taxon>Flavobacteriia</taxon>
        <taxon>Flavobacteriales</taxon>
        <taxon>Flavobacteriaceae</taxon>
        <taxon>Christiangramia</taxon>
    </lineage>
</organism>
<dbReference type="Gene3D" id="3.40.50.300">
    <property type="entry name" value="P-loop containing nucleotide triphosphate hydrolases"/>
    <property type="match status" value="2"/>
</dbReference>
<proteinExistence type="predicted"/>
<dbReference type="InterPro" id="IPR027417">
    <property type="entry name" value="P-loop_NTPase"/>
</dbReference>
<feature type="domain" description="UvrD-like helicase C-terminal" evidence="3">
    <location>
        <begin position="419"/>
        <end position="468"/>
    </location>
</feature>
<dbReference type="EMBL" id="JAVJIU010000002">
    <property type="protein sequence ID" value="MDR5590445.1"/>
    <property type="molecule type" value="Genomic_DNA"/>
</dbReference>
<name>A0ABU1EPX7_9FLAO</name>
<keyword evidence="5" id="KW-1185">Reference proteome</keyword>
<dbReference type="SUPFAM" id="SSF52540">
    <property type="entry name" value="P-loop containing nucleoside triphosphate hydrolases"/>
    <property type="match status" value="1"/>
</dbReference>
<dbReference type="RefSeq" id="WP_309561314.1">
    <property type="nucleotide sequence ID" value="NZ_JAVJIU010000002.1"/>
</dbReference>